<evidence type="ECO:0000259" key="7">
    <source>
        <dbReference type="Pfam" id="PF04542"/>
    </source>
</evidence>
<dbReference type="SUPFAM" id="SSF88946">
    <property type="entry name" value="Sigma2 domain of RNA polymerase sigma factors"/>
    <property type="match status" value="1"/>
</dbReference>
<dbReference type="GO" id="GO:0016987">
    <property type="term" value="F:sigma factor activity"/>
    <property type="evidence" value="ECO:0007669"/>
    <property type="project" value="UniProtKB-KW"/>
</dbReference>
<gene>
    <name evidence="9" type="ORF">KSX_54740</name>
</gene>
<comment type="similarity">
    <text evidence="1 6">Belongs to the sigma-70 factor family. ECF subfamily.</text>
</comment>
<evidence type="ECO:0000259" key="8">
    <source>
        <dbReference type="Pfam" id="PF08281"/>
    </source>
</evidence>
<keyword evidence="10" id="KW-1185">Reference proteome</keyword>
<dbReference type="InterPro" id="IPR007627">
    <property type="entry name" value="RNA_pol_sigma70_r2"/>
</dbReference>
<feature type="domain" description="RNA polymerase sigma factor 70 region 4 type 2" evidence="8">
    <location>
        <begin position="135"/>
        <end position="181"/>
    </location>
</feature>
<dbReference type="GO" id="GO:0006950">
    <property type="term" value="P:response to stress"/>
    <property type="evidence" value="ECO:0007669"/>
    <property type="project" value="UniProtKB-ARBA"/>
</dbReference>
<keyword evidence="2 6" id="KW-0805">Transcription regulation</keyword>
<dbReference type="InterPro" id="IPR013325">
    <property type="entry name" value="RNA_pol_sigma_r2"/>
</dbReference>
<comment type="caution">
    <text evidence="9">The sequence shown here is derived from an EMBL/GenBank/DDBJ whole genome shotgun (WGS) entry which is preliminary data.</text>
</comment>
<keyword evidence="9" id="KW-0240">DNA-directed RNA polymerase</keyword>
<dbReference type="InterPro" id="IPR000838">
    <property type="entry name" value="RNA_pol_sigma70_ECF_CS"/>
</dbReference>
<evidence type="ECO:0000256" key="2">
    <source>
        <dbReference type="ARBA" id="ARBA00023015"/>
    </source>
</evidence>
<dbReference type="Gene3D" id="1.10.10.10">
    <property type="entry name" value="Winged helix-like DNA-binding domain superfamily/Winged helix DNA-binding domain"/>
    <property type="match status" value="1"/>
</dbReference>
<organism evidence="9 10">
    <name type="scientific">Ktedonospora formicarum</name>
    <dbReference type="NCBI Taxonomy" id="2778364"/>
    <lineage>
        <taxon>Bacteria</taxon>
        <taxon>Bacillati</taxon>
        <taxon>Chloroflexota</taxon>
        <taxon>Ktedonobacteria</taxon>
        <taxon>Ktedonobacterales</taxon>
        <taxon>Ktedonobacteraceae</taxon>
        <taxon>Ktedonospora</taxon>
    </lineage>
</organism>
<dbReference type="NCBIfam" id="TIGR02937">
    <property type="entry name" value="sigma70-ECF"/>
    <property type="match status" value="1"/>
</dbReference>
<dbReference type="PANTHER" id="PTHR43133:SF8">
    <property type="entry name" value="RNA POLYMERASE SIGMA FACTOR HI_1459-RELATED"/>
    <property type="match status" value="1"/>
</dbReference>
<dbReference type="Gene3D" id="1.10.1740.10">
    <property type="match status" value="1"/>
</dbReference>
<evidence type="ECO:0000313" key="9">
    <source>
        <dbReference type="EMBL" id="GHO47311.1"/>
    </source>
</evidence>
<feature type="domain" description="RNA polymerase sigma-70 region 2" evidence="7">
    <location>
        <begin position="38"/>
        <end position="104"/>
    </location>
</feature>
<keyword evidence="3 6" id="KW-0731">Sigma factor</keyword>
<dbReference type="EMBL" id="BNJF01000003">
    <property type="protein sequence ID" value="GHO47311.1"/>
    <property type="molecule type" value="Genomic_DNA"/>
</dbReference>
<dbReference type="AlphaFoldDB" id="A0A8J3I4E1"/>
<keyword evidence="5 6" id="KW-0804">Transcription</keyword>
<dbReference type="Proteomes" id="UP000612362">
    <property type="component" value="Unassembled WGS sequence"/>
</dbReference>
<evidence type="ECO:0000256" key="4">
    <source>
        <dbReference type="ARBA" id="ARBA00023125"/>
    </source>
</evidence>
<dbReference type="Pfam" id="PF04542">
    <property type="entry name" value="Sigma70_r2"/>
    <property type="match status" value="1"/>
</dbReference>
<proteinExistence type="inferred from homology"/>
<dbReference type="RefSeq" id="WP_220196623.1">
    <property type="nucleotide sequence ID" value="NZ_BNJF01000003.1"/>
</dbReference>
<dbReference type="GO" id="GO:0006352">
    <property type="term" value="P:DNA-templated transcription initiation"/>
    <property type="evidence" value="ECO:0007669"/>
    <property type="project" value="InterPro"/>
</dbReference>
<dbReference type="SUPFAM" id="SSF88659">
    <property type="entry name" value="Sigma3 and sigma4 domains of RNA polymerase sigma factors"/>
    <property type="match status" value="1"/>
</dbReference>
<dbReference type="InterPro" id="IPR013324">
    <property type="entry name" value="RNA_pol_sigma_r3/r4-like"/>
</dbReference>
<dbReference type="PANTHER" id="PTHR43133">
    <property type="entry name" value="RNA POLYMERASE ECF-TYPE SIGMA FACTO"/>
    <property type="match status" value="1"/>
</dbReference>
<protein>
    <recommendedName>
        <fullName evidence="6">RNA polymerase sigma factor</fullName>
    </recommendedName>
</protein>
<keyword evidence="4 6" id="KW-0238">DNA-binding</keyword>
<dbReference type="Pfam" id="PF08281">
    <property type="entry name" value="Sigma70_r4_2"/>
    <property type="match status" value="1"/>
</dbReference>
<dbReference type="InterPro" id="IPR036388">
    <property type="entry name" value="WH-like_DNA-bd_sf"/>
</dbReference>
<dbReference type="GO" id="GO:0000428">
    <property type="term" value="C:DNA-directed RNA polymerase complex"/>
    <property type="evidence" value="ECO:0007669"/>
    <property type="project" value="UniProtKB-KW"/>
</dbReference>
<dbReference type="GO" id="GO:0003677">
    <property type="term" value="F:DNA binding"/>
    <property type="evidence" value="ECO:0007669"/>
    <property type="project" value="UniProtKB-KW"/>
</dbReference>
<evidence type="ECO:0000256" key="1">
    <source>
        <dbReference type="ARBA" id="ARBA00010641"/>
    </source>
</evidence>
<accession>A0A8J3I4E1</accession>
<sequence length="193" mass="22343">MNNNPHLLLWEERSPEEAEAQLLEAAKANPADFAPLYFCYEARVYRYLRTRASNDEDADDLLQQVFLNVLEALPAYRARGIPFAAWLFRIARHVAIDHYRRSKRSERWDFLPEEMHASTEQSPEVIALKQEDQVRLRGLLAQLPDQKRELLALRFAAGLSTAEIAQVVGKSHASVKKQITRLLHSLKEQYRYG</sequence>
<reference evidence="9" key="1">
    <citation type="submission" date="2020-10" db="EMBL/GenBank/DDBJ databases">
        <title>Taxonomic study of unclassified bacteria belonging to the class Ktedonobacteria.</title>
        <authorList>
            <person name="Yabe S."/>
            <person name="Wang C.M."/>
            <person name="Zheng Y."/>
            <person name="Sakai Y."/>
            <person name="Cavaletti L."/>
            <person name="Monciardini P."/>
            <person name="Donadio S."/>
        </authorList>
    </citation>
    <scope>NUCLEOTIDE SEQUENCE</scope>
    <source>
        <strain evidence="9">SOSP1-1</strain>
    </source>
</reference>
<dbReference type="PROSITE" id="PS01063">
    <property type="entry name" value="SIGMA70_ECF"/>
    <property type="match status" value="1"/>
</dbReference>
<evidence type="ECO:0000256" key="6">
    <source>
        <dbReference type="RuleBase" id="RU000716"/>
    </source>
</evidence>
<dbReference type="InterPro" id="IPR013249">
    <property type="entry name" value="RNA_pol_sigma70_r4_t2"/>
</dbReference>
<dbReference type="InterPro" id="IPR014284">
    <property type="entry name" value="RNA_pol_sigma-70_dom"/>
</dbReference>
<evidence type="ECO:0000256" key="5">
    <source>
        <dbReference type="ARBA" id="ARBA00023163"/>
    </source>
</evidence>
<evidence type="ECO:0000256" key="3">
    <source>
        <dbReference type="ARBA" id="ARBA00023082"/>
    </source>
</evidence>
<dbReference type="InterPro" id="IPR039425">
    <property type="entry name" value="RNA_pol_sigma-70-like"/>
</dbReference>
<evidence type="ECO:0000313" key="10">
    <source>
        <dbReference type="Proteomes" id="UP000612362"/>
    </source>
</evidence>
<name>A0A8J3I4E1_9CHLR</name>